<proteinExistence type="predicted"/>
<organism evidence="1 2">
    <name type="scientific">Oryzias melastigma</name>
    <name type="common">Marine medaka</name>
    <dbReference type="NCBI Taxonomy" id="30732"/>
    <lineage>
        <taxon>Eukaryota</taxon>
        <taxon>Metazoa</taxon>
        <taxon>Chordata</taxon>
        <taxon>Craniata</taxon>
        <taxon>Vertebrata</taxon>
        <taxon>Euteleostomi</taxon>
        <taxon>Actinopterygii</taxon>
        <taxon>Neopterygii</taxon>
        <taxon>Teleostei</taxon>
        <taxon>Neoteleostei</taxon>
        <taxon>Acanthomorphata</taxon>
        <taxon>Ovalentaria</taxon>
        <taxon>Atherinomorphae</taxon>
        <taxon>Beloniformes</taxon>
        <taxon>Adrianichthyidae</taxon>
        <taxon>Oryziinae</taxon>
        <taxon>Oryzias</taxon>
    </lineage>
</organism>
<name>A0A834BJU9_ORYME</name>
<dbReference type="InterPro" id="IPR027417">
    <property type="entry name" value="P-loop_NTPase"/>
</dbReference>
<dbReference type="Gene3D" id="3.40.50.300">
    <property type="entry name" value="P-loop containing nucleotide triphosphate hydrolases"/>
    <property type="match status" value="1"/>
</dbReference>
<dbReference type="SUPFAM" id="SSF52540">
    <property type="entry name" value="P-loop containing nucleoside triphosphate hydrolases"/>
    <property type="match status" value="1"/>
</dbReference>
<gene>
    <name evidence="1" type="ORF">FQA47_012896</name>
</gene>
<dbReference type="EMBL" id="WKFB01001221">
    <property type="protein sequence ID" value="KAF6714583.1"/>
    <property type="molecule type" value="Genomic_DNA"/>
</dbReference>
<protein>
    <submittedName>
        <fullName evidence="1">Rho-related GTP-binding protein RhoQ</fullName>
    </submittedName>
</protein>
<reference evidence="1" key="1">
    <citation type="journal article" name="BMC Genomics">
        <title>Long-read sequencing and de novo genome assembly of marine medaka (Oryzias melastigma).</title>
        <authorList>
            <person name="Liang P."/>
            <person name="Saqib H.S.A."/>
            <person name="Ni X."/>
            <person name="Shen Y."/>
        </authorList>
    </citation>
    <scope>NUCLEOTIDE SEQUENCE</scope>
    <source>
        <strain evidence="1">Bigg-433</strain>
    </source>
</reference>
<dbReference type="AlphaFoldDB" id="A0A834BJU9"/>
<dbReference type="Proteomes" id="UP000646548">
    <property type="component" value="Unassembled WGS sequence"/>
</dbReference>
<comment type="caution">
    <text evidence="1">The sequence shown here is derived from an EMBL/GenBank/DDBJ whole genome shotgun (WGS) entry which is preliminary data.</text>
</comment>
<sequence length="67" mass="7479">MNRSLAHYKAKAPSIGACCYVECSALTQKGLKTVFDEAIITILTPKRKRGSLKRRLAPRRINCCLIT</sequence>
<evidence type="ECO:0000313" key="2">
    <source>
        <dbReference type="Proteomes" id="UP000646548"/>
    </source>
</evidence>
<evidence type="ECO:0000313" key="1">
    <source>
        <dbReference type="EMBL" id="KAF6714583.1"/>
    </source>
</evidence>
<accession>A0A834BJU9</accession>